<dbReference type="PROSITE" id="PS00903">
    <property type="entry name" value="CYT_DCMP_DEAMINASES_1"/>
    <property type="match status" value="1"/>
</dbReference>
<evidence type="ECO:0000313" key="4">
    <source>
        <dbReference type="EMBL" id="KAK9914933.1"/>
    </source>
</evidence>
<dbReference type="EMBL" id="JALJOT010000005">
    <property type="protein sequence ID" value="KAK9914933.1"/>
    <property type="molecule type" value="Genomic_DNA"/>
</dbReference>
<keyword evidence="2" id="KW-0862">Zinc</keyword>
<protein>
    <recommendedName>
        <fullName evidence="3">CMP/dCMP-type deaminase domain-containing protein</fullName>
    </recommendedName>
</protein>
<dbReference type="Pfam" id="PF00383">
    <property type="entry name" value="dCMP_cyt_deam_1"/>
    <property type="match status" value="1"/>
</dbReference>
<dbReference type="PROSITE" id="PS51747">
    <property type="entry name" value="CYT_DCMP_DEAMINASES_2"/>
    <property type="match status" value="1"/>
</dbReference>
<dbReference type="InterPro" id="IPR016193">
    <property type="entry name" value="Cytidine_deaminase-like"/>
</dbReference>
<evidence type="ECO:0000313" key="5">
    <source>
        <dbReference type="Proteomes" id="UP001491310"/>
    </source>
</evidence>
<dbReference type="InterPro" id="IPR002125">
    <property type="entry name" value="CMP_dCMP_dom"/>
</dbReference>
<comment type="caution">
    <text evidence="4">The sequence shown here is derived from an EMBL/GenBank/DDBJ whole genome shotgun (WGS) entry which is preliminary data.</text>
</comment>
<dbReference type="InterPro" id="IPR016192">
    <property type="entry name" value="APOBEC/CMP_deaminase_Zn-bd"/>
</dbReference>
<dbReference type="Gene3D" id="3.40.140.10">
    <property type="entry name" value="Cytidine Deaminase, domain 2"/>
    <property type="match status" value="1"/>
</dbReference>
<dbReference type="SUPFAM" id="SSF53927">
    <property type="entry name" value="Cytidine deaminase-like"/>
    <property type="match status" value="1"/>
</dbReference>
<reference evidence="4 5" key="1">
    <citation type="journal article" date="2024" name="Nat. Commun.">
        <title>Phylogenomics reveals the evolutionary origins of lichenization in chlorophyte algae.</title>
        <authorList>
            <person name="Puginier C."/>
            <person name="Libourel C."/>
            <person name="Otte J."/>
            <person name="Skaloud P."/>
            <person name="Haon M."/>
            <person name="Grisel S."/>
            <person name="Petersen M."/>
            <person name="Berrin J.G."/>
            <person name="Delaux P.M."/>
            <person name="Dal Grande F."/>
            <person name="Keller J."/>
        </authorList>
    </citation>
    <scope>NUCLEOTIDE SEQUENCE [LARGE SCALE GENOMIC DNA]</scope>
    <source>
        <strain evidence="4 5">SAG 216-7</strain>
    </source>
</reference>
<dbReference type="CDD" id="cd01285">
    <property type="entry name" value="nucleoside_deaminase"/>
    <property type="match status" value="1"/>
</dbReference>
<dbReference type="PANTHER" id="PTHR11079">
    <property type="entry name" value="CYTOSINE DEAMINASE FAMILY MEMBER"/>
    <property type="match status" value="1"/>
</dbReference>
<keyword evidence="1" id="KW-0479">Metal-binding</keyword>
<accession>A0ABR2YSY1</accession>
<gene>
    <name evidence="4" type="ORF">WJX75_002452</name>
</gene>
<dbReference type="PANTHER" id="PTHR11079:SF179">
    <property type="entry name" value="TRNA(ADENINE(34)) DEAMINASE, CHLOROPLASTIC"/>
    <property type="match status" value="1"/>
</dbReference>
<proteinExistence type="predicted"/>
<sequence length="133" mass="14644">MVHAGVGEVEDNFEDRGVHEGRHSREDTVFMSLALQEARQAALEDEVPIGAVLVLNGKVLARAHNRVEAQKDPTAHAEMLVIREAAAQQLGRWYLRDATLYVTLEPCAMCAGAVLVSRVLHTQLIQTCRSDEA</sequence>
<evidence type="ECO:0000259" key="3">
    <source>
        <dbReference type="PROSITE" id="PS51747"/>
    </source>
</evidence>
<keyword evidence="5" id="KW-1185">Reference proteome</keyword>
<name>A0ABR2YSY1_9CHLO</name>
<dbReference type="Proteomes" id="UP001491310">
    <property type="component" value="Unassembled WGS sequence"/>
</dbReference>
<organism evidence="4 5">
    <name type="scientific">Coccomyxa subellipsoidea</name>
    <dbReference type="NCBI Taxonomy" id="248742"/>
    <lineage>
        <taxon>Eukaryota</taxon>
        <taxon>Viridiplantae</taxon>
        <taxon>Chlorophyta</taxon>
        <taxon>core chlorophytes</taxon>
        <taxon>Trebouxiophyceae</taxon>
        <taxon>Trebouxiophyceae incertae sedis</taxon>
        <taxon>Coccomyxaceae</taxon>
        <taxon>Coccomyxa</taxon>
    </lineage>
</organism>
<evidence type="ECO:0000256" key="2">
    <source>
        <dbReference type="ARBA" id="ARBA00022833"/>
    </source>
</evidence>
<evidence type="ECO:0000256" key="1">
    <source>
        <dbReference type="ARBA" id="ARBA00022723"/>
    </source>
</evidence>
<feature type="domain" description="CMP/dCMP-type deaminase" evidence="3">
    <location>
        <begin position="25"/>
        <end position="133"/>
    </location>
</feature>